<gene>
    <name evidence="2" type="ORF">ACFSBT_17375</name>
</gene>
<dbReference type="RefSeq" id="WP_250874979.1">
    <property type="nucleotide sequence ID" value="NZ_JALXFV010000008.1"/>
</dbReference>
<proteinExistence type="predicted"/>
<protein>
    <recommendedName>
        <fullName evidence="1">DUF8106 domain-containing protein</fullName>
    </recommendedName>
</protein>
<comment type="caution">
    <text evidence="2">The sequence shown here is derived from an EMBL/GenBank/DDBJ whole genome shotgun (WGS) entry which is preliminary data.</text>
</comment>
<feature type="domain" description="DUF8106" evidence="1">
    <location>
        <begin position="17"/>
        <end position="63"/>
    </location>
</feature>
<name>A0ABD6AYQ0_9EURY</name>
<evidence type="ECO:0000259" key="1">
    <source>
        <dbReference type="Pfam" id="PF26408"/>
    </source>
</evidence>
<organism evidence="2 3">
    <name type="scientific">Halomarina rubra</name>
    <dbReference type="NCBI Taxonomy" id="2071873"/>
    <lineage>
        <taxon>Archaea</taxon>
        <taxon>Methanobacteriati</taxon>
        <taxon>Methanobacteriota</taxon>
        <taxon>Stenosarchaea group</taxon>
        <taxon>Halobacteria</taxon>
        <taxon>Halobacteriales</taxon>
        <taxon>Natronomonadaceae</taxon>
        <taxon>Halomarina</taxon>
    </lineage>
</organism>
<accession>A0ABD6AYQ0</accession>
<keyword evidence="3" id="KW-1185">Reference proteome</keyword>
<sequence>MSRADLRRPAPERTERRKATLFCPTCGHESHARRGDWVVEHRVTDDGRAVSVTCPTCERTLTVEPVFCE</sequence>
<dbReference type="Proteomes" id="UP001597187">
    <property type="component" value="Unassembled WGS sequence"/>
</dbReference>
<evidence type="ECO:0000313" key="2">
    <source>
        <dbReference type="EMBL" id="MFD1515055.1"/>
    </source>
</evidence>
<reference evidence="2 3" key="1">
    <citation type="journal article" date="2019" name="Int. J. Syst. Evol. Microbiol.">
        <title>The Global Catalogue of Microorganisms (GCM) 10K type strain sequencing project: providing services to taxonomists for standard genome sequencing and annotation.</title>
        <authorList>
            <consortium name="The Broad Institute Genomics Platform"/>
            <consortium name="The Broad Institute Genome Sequencing Center for Infectious Disease"/>
            <person name="Wu L."/>
            <person name="Ma J."/>
        </authorList>
    </citation>
    <scope>NUCLEOTIDE SEQUENCE [LARGE SCALE GENOMIC DNA]</scope>
    <source>
        <strain evidence="2 3">CGMCC 1.12563</strain>
    </source>
</reference>
<dbReference type="Pfam" id="PF26408">
    <property type="entry name" value="DUF8106"/>
    <property type="match status" value="1"/>
</dbReference>
<dbReference type="EMBL" id="JBHUDC010000008">
    <property type="protein sequence ID" value="MFD1515055.1"/>
    <property type="molecule type" value="Genomic_DNA"/>
</dbReference>
<dbReference type="AlphaFoldDB" id="A0ABD6AYQ0"/>
<dbReference type="InterPro" id="IPR058419">
    <property type="entry name" value="DUF8106"/>
</dbReference>
<evidence type="ECO:0000313" key="3">
    <source>
        <dbReference type="Proteomes" id="UP001597187"/>
    </source>
</evidence>